<name>A0ABY4R9Z8_9GAMM</name>
<protein>
    <submittedName>
        <fullName evidence="1">Uncharacterized protein</fullName>
    </submittedName>
</protein>
<dbReference type="InterPro" id="IPR036286">
    <property type="entry name" value="LexA/Signal_pep-like_sf"/>
</dbReference>
<dbReference type="Gene3D" id="2.10.109.10">
    <property type="entry name" value="Umud Fragment, subunit A"/>
    <property type="match status" value="1"/>
</dbReference>
<dbReference type="Proteomes" id="UP001056635">
    <property type="component" value="Chromosome"/>
</dbReference>
<dbReference type="EMBL" id="CP082904">
    <property type="protein sequence ID" value="UQY45138.1"/>
    <property type="molecule type" value="Genomic_DNA"/>
</dbReference>
<dbReference type="SUPFAM" id="SSF51306">
    <property type="entry name" value="LexA/Signal peptidase"/>
    <property type="match status" value="1"/>
</dbReference>
<gene>
    <name evidence="1" type="ORF">K6958_05525</name>
</gene>
<accession>A0ABY4R9Z8</accession>
<organism evidence="1 2">
    <name type="scientific">Mixta hanseatica</name>
    <dbReference type="NCBI Taxonomy" id="2872648"/>
    <lineage>
        <taxon>Bacteria</taxon>
        <taxon>Pseudomonadati</taxon>
        <taxon>Pseudomonadota</taxon>
        <taxon>Gammaproteobacteria</taxon>
        <taxon>Enterobacterales</taxon>
        <taxon>Erwiniaceae</taxon>
        <taxon>Mixta</taxon>
    </lineage>
</organism>
<sequence>MEFPSPATDYVEKRLSLDDLCNTRAPSVYFFKATSSVECAGISPRSVLIVNSVLSPADGSVIIARLKGELRLVRYRVSSVPFLEELARPERRMPLSENELEGEECVCFGVITHVLNEARVLKDQF</sequence>
<proteinExistence type="predicted"/>
<evidence type="ECO:0000313" key="2">
    <source>
        <dbReference type="Proteomes" id="UP001056635"/>
    </source>
</evidence>
<keyword evidence="2" id="KW-1185">Reference proteome</keyword>
<dbReference type="RefSeq" id="WP_249893719.1">
    <property type="nucleotide sequence ID" value="NZ_CP082904.1"/>
</dbReference>
<reference evidence="1" key="1">
    <citation type="submission" date="2021-09" db="EMBL/GenBank/DDBJ databases">
        <title>First case of bloodstream infection caused by Mixta hanseatica sp. nov., a member of the Erwiniaceae family.</title>
        <authorList>
            <person name="Both A."/>
            <person name="Huang J."/>
            <person name="Wenzel P."/>
            <person name="Aepfelbacher M."/>
            <person name="Rohde H."/>
            <person name="Christner M."/>
            <person name="Hentschke M."/>
        </authorList>
    </citation>
    <scope>NUCLEOTIDE SEQUENCE</scope>
    <source>
        <strain evidence="1">X22927</strain>
    </source>
</reference>
<evidence type="ECO:0000313" key="1">
    <source>
        <dbReference type="EMBL" id="UQY45138.1"/>
    </source>
</evidence>